<dbReference type="AlphaFoldDB" id="A0A2A5KKJ6"/>
<accession>A0A2A5KKJ6</accession>
<protein>
    <recommendedName>
        <fullName evidence="1">DUF4935 domain-containing protein</fullName>
    </recommendedName>
</protein>
<keyword evidence="3" id="KW-1185">Reference proteome</keyword>
<evidence type="ECO:0000313" key="2">
    <source>
        <dbReference type="EMBL" id="PCK77517.1"/>
    </source>
</evidence>
<gene>
    <name evidence="2" type="ORF">CPT34_29400</name>
</gene>
<proteinExistence type="predicted"/>
<organism evidence="2 3">
    <name type="scientific">Rhizobium sophoriradicis</name>
    <dbReference type="NCBI Taxonomy" id="1535245"/>
    <lineage>
        <taxon>Bacteria</taxon>
        <taxon>Pseudomonadati</taxon>
        <taxon>Pseudomonadota</taxon>
        <taxon>Alphaproteobacteria</taxon>
        <taxon>Hyphomicrobiales</taxon>
        <taxon>Rhizobiaceae</taxon>
        <taxon>Rhizobium/Agrobacterium group</taxon>
        <taxon>Rhizobium</taxon>
    </lineage>
</organism>
<evidence type="ECO:0000259" key="1">
    <source>
        <dbReference type="Pfam" id="PF16289"/>
    </source>
</evidence>
<reference evidence="2 3" key="1">
    <citation type="submission" date="2017-09" db="EMBL/GenBank/DDBJ databases">
        <title>Comparative genomics of rhizobia isolated from Phaseolus vulgaris in China.</title>
        <authorList>
            <person name="Tong W."/>
        </authorList>
    </citation>
    <scope>NUCLEOTIDE SEQUENCE [LARGE SCALE GENOMIC DNA]</scope>
    <source>
        <strain evidence="2 3">L101</strain>
    </source>
</reference>
<dbReference type="Pfam" id="PF16289">
    <property type="entry name" value="PIN_12"/>
    <property type="match status" value="1"/>
</dbReference>
<comment type="caution">
    <text evidence="2">The sequence shown here is derived from an EMBL/GenBank/DDBJ whole genome shotgun (WGS) entry which is preliminary data.</text>
</comment>
<dbReference type="EMBL" id="NXDM01000041">
    <property type="protein sequence ID" value="PCK77517.1"/>
    <property type="molecule type" value="Genomic_DNA"/>
</dbReference>
<feature type="domain" description="DUF4935" evidence="1">
    <location>
        <begin position="18"/>
        <end position="180"/>
    </location>
</feature>
<dbReference type="Proteomes" id="UP000218807">
    <property type="component" value="Unassembled WGS sequence"/>
</dbReference>
<sequence length="349" mass="39030">MSSKPTRQEVLPLKTRHVFLDTEVYRRAGYNVRNSQFKVFGDYILAGKLVLHTTDITYAEVSRQIMEVVSDRAARLKKIAHDFQRMSQLSNAFPKLPEVDQEELGRSLWKAFLDVIVNDFNSNHILAQQIPASRIFKKYFAGAAPFAERGSKEFPDAFMVEALANFCDENSAKMYVVSGDAQLRSAAGSHPALIPLGSIDDLLASCAAESDIDLEPLVDQLFDHPGFDDQLSEVLLNEAPYLEGLYFGDLTDGSVKDIWLDEVLAVDGYTLAAIDDVFVSLILDVPCILRASVDYIYEDPDVEDGDAQYVTTATDSISDHVHLKVYVRIDTSTGRFVEKELLTKRAIFQ</sequence>
<name>A0A2A5KKJ6_9HYPH</name>
<evidence type="ECO:0000313" key="3">
    <source>
        <dbReference type="Proteomes" id="UP000218807"/>
    </source>
</evidence>
<dbReference type="InterPro" id="IPR032557">
    <property type="entry name" value="DUF4935"/>
</dbReference>
<dbReference type="RefSeq" id="WP_096764800.1">
    <property type="nucleotide sequence ID" value="NZ_NXDM01000041.1"/>
</dbReference>